<sequence>MSFRVTRGNPQQALQDKGVIDSGCSRDMTGNISFLSEFEEIDGGYVAFGGNSKGGFRSYASRSQIKASQSRQSTKVIDGVIQPIAPTTVEQRLARKNELKAQVSAITSVFAASKKVHVSILTNVDTLGDVVNYTFFASQSNSPHLDNNDLKQIDDDDLEEMDLKWRMAMLTMRTKSVMVLEAIIGAIREIKNPQTMHSSHSPPQVFQVSRTTLISAYPHPSISMTSPKAPSPILVMHAYYAKESPILVTILPSSPVLLLSLMFDSRHFFPPEKISQSKDAETPVESPIPISSFSKVGTTSPIRIAPDLEASRACGVVHRPFELQSLAYGNPIS</sequence>
<name>A0A699GY46_TANCI</name>
<evidence type="ECO:0000313" key="1">
    <source>
        <dbReference type="EMBL" id="GEW60622.1"/>
    </source>
</evidence>
<organism evidence="1">
    <name type="scientific">Tanacetum cinerariifolium</name>
    <name type="common">Dalmatian daisy</name>
    <name type="synonym">Chrysanthemum cinerariifolium</name>
    <dbReference type="NCBI Taxonomy" id="118510"/>
    <lineage>
        <taxon>Eukaryota</taxon>
        <taxon>Viridiplantae</taxon>
        <taxon>Streptophyta</taxon>
        <taxon>Embryophyta</taxon>
        <taxon>Tracheophyta</taxon>
        <taxon>Spermatophyta</taxon>
        <taxon>Magnoliopsida</taxon>
        <taxon>eudicotyledons</taxon>
        <taxon>Gunneridae</taxon>
        <taxon>Pentapetalae</taxon>
        <taxon>asterids</taxon>
        <taxon>campanulids</taxon>
        <taxon>Asterales</taxon>
        <taxon>Asteraceae</taxon>
        <taxon>Asteroideae</taxon>
        <taxon>Anthemideae</taxon>
        <taxon>Anthemidinae</taxon>
        <taxon>Tanacetum</taxon>
    </lineage>
</organism>
<accession>A0A699GY46</accession>
<protein>
    <submittedName>
        <fullName evidence="1">Ribonuclease H-like domain-containing protein</fullName>
    </submittedName>
</protein>
<proteinExistence type="predicted"/>
<comment type="caution">
    <text evidence="1">The sequence shown here is derived from an EMBL/GenBank/DDBJ whole genome shotgun (WGS) entry which is preliminary data.</text>
</comment>
<reference evidence="1" key="1">
    <citation type="journal article" date="2019" name="Sci. Rep.">
        <title>Draft genome of Tanacetum cinerariifolium, the natural source of mosquito coil.</title>
        <authorList>
            <person name="Yamashiro T."/>
            <person name="Shiraishi A."/>
            <person name="Satake H."/>
            <person name="Nakayama K."/>
        </authorList>
    </citation>
    <scope>NUCLEOTIDE SEQUENCE</scope>
</reference>
<dbReference type="AlphaFoldDB" id="A0A699GY46"/>
<gene>
    <name evidence="1" type="ORF">Tci_232598</name>
</gene>
<dbReference type="EMBL" id="BKCJ010065617">
    <property type="protein sequence ID" value="GEW60622.1"/>
    <property type="molecule type" value="Genomic_DNA"/>
</dbReference>